<evidence type="ECO:0000313" key="3">
    <source>
        <dbReference type="Proteomes" id="UP000635477"/>
    </source>
</evidence>
<dbReference type="OrthoDB" id="4743586at2759"/>
<evidence type="ECO:0000313" key="2">
    <source>
        <dbReference type="EMBL" id="KAF4984240.1"/>
    </source>
</evidence>
<accession>A0A8H4UV87</accession>
<sequence length="308" mass="34164">MENLTHPSVQCPQAWHHDAEAPGADEAAYLSSMKAVDARYKTRNIVNRPSVSKRPNGKDAMRSQQVPSPDPRNGPYAFKTWINIQRGEWFHPGRPTDPPLDADKRQILKIEDLRETDAPWKDTEYRFASEIATLRQSELPGWQPGQLLGNDPAARAAISHSSFFLPPSQMDPGFASATSRGHLLKFPRPSSVGPNWGDHGPYHEWQLHGRQVKKSFVENKQWRSADPASITYVCAGDPSRTITIDTNHGDFNLSDLEGEAPERLVGEEEVEEEVAAPVAVVLAVADEQMQLSETGFNSSSLSPSSHIL</sequence>
<name>A0A8H4UV87_9HYPO</name>
<proteinExistence type="predicted"/>
<feature type="region of interest" description="Disordered" evidence="1">
    <location>
        <begin position="41"/>
        <end position="75"/>
    </location>
</feature>
<keyword evidence="3" id="KW-1185">Reference proteome</keyword>
<dbReference type="AlphaFoldDB" id="A0A8H4UV87"/>
<reference evidence="2" key="1">
    <citation type="journal article" date="2020" name="BMC Genomics">
        <title>Correction to: Identification and distribution of gene clusters required for synthesis of sphingolipid metabolism inhibitors in diverse species of the filamentous fungus Fusarium.</title>
        <authorList>
            <person name="Kim H.S."/>
            <person name="Lohmar J.M."/>
            <person name="Busman M."/>
            <person name="Brown D.W."/>
            <person name="Naumann T.A."/>
            <person name="Divon H.H."/>
            <person name="Lysoe E."/>
            <person name="Uhlig S."/>
            <person name="Proctor R.H."/>
        </authorList>
    </citation>
    <scope>NUCLEOTIDE SEQUENCE</scope>
    <source>
        <strain evidence="2">NRRL 22465</strain>
    </source>
</reference>
<dbReference type="EMBL" id="JABEYC010000027">
    <property type="protein sequence ID" value="KAF4984240.1"/>
    <property type="molecule type" value="Genomic_DNA"/>
</dbReference>
<dbReference type="Proteomes" id="UP000635477">
    <property type="component" value="Unassembled WGS sequence"/>
</dbReference>
<comment type="caution">
    <text evidence="2">The sequence shown here is derived from an EMBL/GenBank/DDBJ whole genome shotgun (WGS) entry which is preliminary data.</text>
</comment>
<reference evidence="2" key="2">
    <citation type="submission" date="2020-05" db="EMBL/GenBank/DDBJ databases">
        <authorList>
            <person name="Kim H.-S."/>
            <person name="Proctor R.H."/>
            <person name="Brown D.W."/>
        </authorList>
    </citation>
    <scope>NUCLEOTIDE SEQUENCE</scope>
    <source>
        <strain evidence="2">NRRL 22465</strain>
    </source>
</reference>
<organism evidence="2 3">
    <name type="scientific">Fusarium zealandicum</name>
    <dbReference type="NCBI Taxonomy" id="1053134"/>
    <lineage>
        <taxon>Eukaryota</taxon>
        <taxon>Fungi</taxon>
        <taxon>Dikarya</taxon>
        <taxon>Ascomycota</taxon>
        <taxon>Pezizomycotina</taxon>
        <taxon>Sordariomycetes</taxon>
        <taxon>Hypocreomycetidae</taxon>
        <taxon>Hypocreales</taxon>
        <taxon>Nectriaceae</taxon>
        <taxon>Fusarium</taxon>
        <taxon>Fusarium staphyleae species complex</taxon>
    </lineage>
</organism>
<gene>
    <name evidence="2" type="ORF">FZEAL_528</name>
</gene>
<evidence type="ECO:0000256" key="1">
    <source>
        <dbReference type="SAM" id="MobiDB-lite"/>
    </source>
</evidence>
<protein>
    <submittedName>
        <fullName evidence="2">Uncharacterized protein</fullName>
    </submittedName>
</protein>